<feature type="region of interest" description="Disordered" evidence="2">
    <location>
        <begin position="84"/>
        <end position="109"/>
    </location>
</feature>
<dbReference type="GO" id="GO:0005783">
    <property type="term" value="C:endoplasmic reticulum"/>
    <property type="evidence" value="ECO:0007669"/>
    <property type="project" value="TreeGrafter"/>
</dbReference>
<sequence length="797" mass="90228">MNFTWANQLAKSALRTAQKRIDSVLDITTEEESDDNDVHVNVSSHSRFDALPEEEEEAEGAEESEKGKWDVHNLSQLYSPFAEVPEERETEDGNNGEGAICSSPSHDWGSQWTQQEVGIVDSEPNPIRDSHHPESYQHSPSSNSPDEVCSGDDHDATHSGDNRKDTIVVTSEAVVLEIEDRKKPTTSEDTSSQNQHHDDSLTIASSDIEVLRQGDSWSVMSVASSVLNAAPKETPSLSVSESISLEPHPQQAENISTRSSNTQRMEAEIVQLRSHIQHQERRICDLVAQNQKLERKSHDILALKAARNKQSSTEAKLMKKLSEKEAELASLLQEGEKLAETNGKLTKELKRLRANLAEQEQLAKKGAQAEVDRDLANEQLRGLNAENSKLRATIKSMEADTSKVKAADEILANDLKRRDEKIERLVIELQNAEADKSIANEEIKRLQSVIEQISNEADQREISSKGIEEITRGLNAAIDEERKKNELQANYIESLEKRLAEMMEMQRDAAQMVAMANSPLLESIRQLEANAASKEITYETALNEKDSFITALTKANDGLTQENKELLAEIAKMRSGNEEASHAVIELSEKLRQIESENRNLRSNSERNERLLEGLKASLSGKEIEIDKLYVRLRQEAENAERQRVEEQQQIEKLTSRCAELDREVTALRRKEVEERHERKRSDVERKLSLNVTTSNVEQRLPYISPVAAQTELVEVMTKYEQSMRQVSSLQARLASVEEESRLLSSLRKEFQDLRMRYESLLEAHGEKIERIEELELDLADVKKLFREQMELLLGKN</sequence>
<feature type="domain" description="TATA element modulatory factor 1 TATA binding" evidence="3">
    <location>
        <begin position="709"/>
        <end position="791"/>
    </location>
</feature>
<proteinExistence type="predicted"/>
<feature type="region of interest" description="Disordered" evidence="2">
    <location>
        <begin position="122"/>
        <end position="202"/>
    </location>
</feature>
<protein>
    <submittedName>
        <fullName evidence="5">TATA element modulatory factor 1 TATA binding domain-containing protein</fullName>
    </submittedName>
</protein>
<dbReference type="PANTHER" id="PTHR46515">
    <property type="entry name" value="TATA ELEMENT MODULATORY FACTOR TMF1"/>
    <property type="match status" value="1"/>
</dbReference>
<organism evidence="4 5">
    <name type="scientific">Parascaris univalens</name>
    <name type="common">Nematode worm</name>
    <dbReference type="NCBI Taxonomy" id="6257"/>
    <lineage>
        <taxon>Eukaryota</taxon>
        <taxon>Metazoa</taxon>
        <taxon>Ecdysozoa</taxon>
        <taxon>Nematoda</taxon>
        <taxon>Chromadorea</taxon>
        <taxon>Rhabditida</taxon>
        <taxon>Spirurina</taxon>
        <taxon>Ascaridomorpha</taxon>
        <taxon>Ascaridoidea</taxon>
        <taxon>Ascarididae</taxon>
        <taxon>Parascaris</taxon>
    </lineage>
</organism>
<evidence type="ECO:0000313" key="5">
    <source>
        <dbReference type="WBParaSite" id="PgR105_g002_t01"/>
    </source>
</evidence>
<dbReference type="Proteomes" id="UP000887569">
    <property type="component" value="Unplaced"/>
</dbReference>
<accession>A0A915C8L1</accession>
<evidence type="ECO:0000259" key="3">
    <source>
        <dbReference type="Pfam" id="PF12325"/>
    </source>
</evidence>
<feature type="compositionally biased region" description="Basic and acidic residues" evidence="2">
    <location>
        <begin position="126"/>
        <end position="135"/>
    </location>
</feature>
<name>A0A915C8L1_PARUN</name>
<dbReference type="Pfam" id="PF12325">
    <property type="entry name" value="TMF_TATA_bd"/>
    <property type="match status" value="1"/>
</dbReference>
<feature type="compositionally biased region" description="Polar residues" evidence="2">
    <location>
        <begin position="136"/>
        <end position="145"/>
    </location>
</feature>
<feature type="compositionally biased region" description="Acidic residues" evidence="2">
    <location>
        <begin position="84"/>
        <end position="94"/>
    </location>
</feature>
<dbReference type="GO" id="GO:0005794">
    <property type="term" value="C:Golgi apparatus"/>
    <property type="evidence" value="ECO:0007669"/>
    <property type="project" value="TreeGrafter"/>
</dbReference>
<feature type="compositionally biased region" description="Acidic residues" evidence="2">
    <location>
        <begin position="51"/>
        <end position="62"/>
    </location>
</feature>
<keyword evidence="4" id="KW-1185">Reference proteome</keyword>
<feature type="coiled-coil region" evidence="1">
    <location>
        <begin position="314"/>
        <end position="671"/>
    </location>
</feature>
<feature type="compositionally biased region" description="Basic and acidic residues" evidence="2">
    <location>
        <begin position="151"/>
        <end position="166"/>
    </location>
</feature>
<dbReference type="InterPro" id="IPR052602">
    <property type="entry name" value="Growth_transcription_reg"/>
</dbReference>
<dbReference type="WBParaSite" id="PgR105_g002_t01">
    <property type="protein sequence ID" value="PgR105_g002_t01"/>
    <property type="gene ID" value="PgR105_g002"/>
</dbReference>
<keyword evidence="1" id="KW-0175">Coiled coil</keyword>
<reference evidence="5" key="1">
    <citation type="submission" date="2022-11" db="UniProtKB">
        <authorList>
            <consortium name="WormBaseParasite"/>
        </authorList>
    </citation>
    <scope>IDENTIFICATION</scope>
</reference>
<evidence type="ECO:0000313" key="4">
    <source>
        <dbReference type="Proteomes" id="UP000887569"/>
    </source>
</evidence>
<dbReference type="InterPro" id="IPR022091">
    <property type="entry name" value="TMF_TATA-bd"/>
</dbReference>
<evidence type="ECO:0000256" key="1">
    <source>
        <dbReference type="SAM" id="Coils"/>
    </source>
</evidence>
<evidence type="ECO:0000256" key="2">
    <source>
        <dbReference type="SAM" id="MobiDB-lite"/>
    </source>
</evidence>
<feature type="region of interest" description="Disordered" evidence="2">
    <location>
        <begin position="31"/>
        <end position="72"/>
    </location>
</feature>
<dbReference type="PANTHER" id="PTHR46515:SF1">
    <property type="entry name" value="TATA ELEMENT MODULATORY FACTOR"/>
    <property type="match status" value="1"/>
</dbReference>
<dbReference type="AlphaFoldDB" id="A0A915C8L1"/>
<feature type="coiled-coil region" evidence="1">
    <location>
        <begin position="720"/>
        <end position="792"/>
    </location>
</feature>